<feature type="domain" description="Sulfatase N-terminal" evidence="5">
    <location>
        <begin position="1"/>
        <end position="284"/>
    </location>
</feature>
<reference evidence="6 7" key="1">
    <citation type="submission" date="2020-01" db="EMBL/GenBank/DDBJ databases">
        <title>Ponticoccus aerotolerans gen. nov., sp. nov., an anaerobic bacterium and proposal of Ponticoccusceae fam. nov., Ponticoccusles ord. nov. and Ponticoccuse classis nov. in the phylum Kiritimatiellaeota.</title>
        <authorList>
            <person name="Zhou L.Y."/>
            <person name="Du Z.J."/>
        </authorList>
    </citation>
    <scope>NUCLEOTIDE SEQUENCE [LARGE SCALE GENOMIC DNA]</scope>
    <source>
        <strain evidence="6 7">S-5007</strain>
    </source>
</reference>
<keyword evidence="3 6" id="KW-0378">Hydrolase</keyword>
<dbReference type="GO" id="GO:0046872">
    <property type="term" value="F:metal ion binding"/>
    <property type="evidence" value="ECO:0007669"/>
    <property type="project" value="UniProtKB-KW"/>
</dbReference>
<evidence type="ECO:0000256" key="1">
    <source>
        <dbReference type="ARBA" id="ARBA00008779"/>
    </source>
</evidence>
<dbReference type="Proteomes" id="UP000464954">
    <property type="component" value="Chromosome"/>
</dbReference>
<proteinExistence type="inferred from homology"/>
<dbReference type="InterPro" id="IPR017850">
    <property type="entry name" value="Alkaline_phosphatase_core_sf"/>
</dbReference>
<accession>A0A6P1MFK8</accession>
<keyword evidence="6" id="KW-0808">Transferase</keyword>
<dbReference type="Gene3D" id="3.30.1120.10">
    <property type="match status" value="1"/>
</dbReference>
<evidence type="ECO:0000313" key="6">
    <source>
        <dbReference type="EMBL" id="QHI70396.1"/>
    </source>
</evidence>
<dbReference type="GO" id="GO:0004065">
    <property type="term" value="F:arylsulfatase activity"/>
    <property type="evidence" value="ECO:0007669"/>
    <property type="project" value="TreeGrafter"/>
</dbReference>
<dbReference type="PANTHER" id="PTHR42693">
    <property type="entry name" value="ARYLSULFATASE FAMILY MEMBER"/>
    <property type="match status" value="1"/>
</dbReference>
<gene>
    <name evidence="6" type="ORF">GT409_13410</name>
</gene>
<keyword evidence="4" id="KW-0106">Calcium</keyword>
<dbReference type="Gene3D" id="3.40.720.10">
    <property type="entry name" value="Alkaline Phosphatase, subunit A"/>
    <property type="match status" value="1"/>
</dbReference>
<comment type="similarity">
    <text evidence="1">Belongs to the sulfatase family.</text>
</comment>
<dbReference type="PANTHER" id="PTHR42693:SF53">
    <property type="entry name" value="ENDO-4-O-SULFATASE"/>
    <property type="match status" value="1"/>
</dbReference>
<keyword evidence="2" id="KW-0479">Metal-binding</keyword>
<evidence type="ECO:0000259" key="5">
    <source>
        <dbReference type="Pfam" id="PF00884"/>
    </source>
</evidence>
<dbReference type="Pfam" id="PF00884">
    <property type="entry name" value="Sulfatase"/>
    <property type="match status" value="1"/>
</dbReference>
<dbReference type="EMBL" id="CP047593">
    <property type="protein sequence ID" value="QHI70396.1"/>
    <property type="molecule type" value="Genomic_DNA"/>
</dbReference>
<dbReference type="KEGG" id="taer:GT409_13410"/>
<evidence type="ECO:0000313" key="7">
    <source>
        <dbReference type="Proteomes" id="UP000464954"/>
    </source>
</evidence>
<dbReference type="AlphaFoldDB" id="A0A6P1MFK8"/>
<evidence type="ECO:0000256" key="2">
    <source>
        <dbReference type="ARBA" id="ARBA00022723"/>
    </source>
</evidence>
<name>A0A6P1MFK8_9BACT</name>
<keyword evidence="7" id="KW-1185">Reference proteome</keyword>
<dbReference type="InterPro" id="IPR000917">
    <property type="entry name" value="Sulfatase_N"/>
</dbReference>
<dbReference type="InterPro" id="IPR050738">
    <property type="entry name" value="Sulfatase"/>
</dbReference>
<evidence type="ECO:0000256" key="3">
    <source>
        <dbReference type="ARBA" id="ARBA00022801"/>
    </source>
</evidence>
<dbReference type="InterPro" id="IPR024607">
    <property type="entry name" value="Sulfatase_CS"/>
</dbReference>
<organism evidence="6 7">
    <name type="scientific">Tichowtungia aerotolerans</name>
    <dbReference type="NCBI Taxonomy" id="2697043"/>
    <lineage>
        <taxon>Bacteria</taxon>
        <taxon>Pseudomonadati</taxon>
        <taxon>Kiritimatiellota</taxon>
        <taxon>Tichowtungiia</taxon>
        <taxon>Tichowtungiales</taxon>
        <taxon>Tichowtungiaceae</taxon>
        <taxon>Tichowtungia</taxon>
    </lineage>
</organism>
<dbReference type="SUPFAM" id="SSF53649">
    <property type="entry name" value="Alkaline phosphatase-like"/>
    <property type="match status" value="1"/>
</dbReference>
<sequence>MADDQGWGDVGYNDHPLLKTPNLDEMAKVSLRFDRFYAAAPVCSPTRASILTGRNPNRCGVVNHGHPMRPQDTTLAEALKPSGYTTGHFGKWHLGSLEKTSPVNPGNSGFDEWFSAPNFFDMNPLMCSNGVVVQCHGDSSDVVVDRAIDFIREQVDADQPFLALVWFAAPHDPHEASQEDLALYGDDPFKGYFAEITAMDRAFGRLRREICTLGIRDNTILWYTSDNGGLDERSTGGRGKKGLLLEGGLRVPALLEWPARISSPRITDAPCVSSDIYPTLLEITKTSVSNQYPMDGISLVPLIDDTMTARPKPIGFWRYPSPGRATWSDRLLAAMMAAQTEGKEIGNPDWQDTDAGSVEKQYPEDSAPGHATWLDWPWKLHRRQQAGKVPTFALYNLKNDPYEKNNLIHQMPERADSMRAKMENWQGSVLQSLNGRDY</sequence>
<dbReference type="PROSITE" id="PS00523">
    <property type="entry name" value="SULFATASE_1"/>
    <property type="match status" value="1"/>
</dbReference>
<protein>
    <submittedName>
        <fullName evidence="6">Sulfatase-like hydrolase/transferase</fullName>
    </submittedName>
</protein>
<dbReference type="GO" id="GO:0016740">
    <property type="term" value="F:transferase activity"/>
    <property type="evidence" value="ECO:0007669"/>
    <property type="project" value="UniProtKB-KW"/>
</dbReference>
<evidence type="ECO:0000256" key="4">
    <source>
        <dbReference type="ARBA" id="ARBA00022837"/>
    </source>
</evidence>